<accession>X1SF89</accession>
<proteinExistence type="predicted"/>
<name>X1SF89_9ZZZZ</name>
<protein>
    <recommendedName>
        <fullName evidence="1">AMP-dependent synthetase/ligase domain-containing protein</fullName>
    </recommendedName>
</protein>
<dbReference type="InterPro" id="IPR000873">
    <property type="entry name" value="AMP-dep_synth/lig_dom"/>
</dbReference>
<feature type="non-terminal residue" evidence="2">
    <location>
        <position position="64"/>
    </location>
</feature>
<reference evidence="2" key="1">
    <citation type="journal article" date="2014" name="Front. Microbiol.">
        <title>High frequency of phylogenetically diverse reductive dehalogenase-homologous genes in deep subseafloor sedimentary metagenomes.</title>
        <authorList>
            <person name="Kawai M."/>
            <person name="Futagami T."/>
            <person name="Toyoda A."/>
            <person name="Takaki Y."/>
            <person name="Nishi S."/>
            <person name="Hori S."/>
            <person name="Arai W."/>
            <person name="Tsubouchi T."/>
            <person name="Morono Y."/>
            <person name="Uchiyama I."/>
            <person name="Ito T."/>
            <person name="Fujiyama A."/>
            <person name="Inagaki F."/>
            <person name="Takami H."/>
        </authorList>
    </citation>
    <scope>NUCLEOTIDE SEQUENCE</scope>
    <source>
        <strain evidence="2">Expedition CK06-06</strain>
    </source>
</reference>
<comment type="caution">
    <text evidence="2">The sequence shown here is derived from an EMBL/GenBank/DDBJ whole genome shotgun (WGS) entry which is preliminary data.</text>
</comment>
<dbReference type="SUPFAM" id="SSF56801">
    <property type="entry name" value="Acetyl-CoA synthetase-like"/>
    <property type="match status" value="1"/>
</dbReference>
<evidence type="ECO:0000313" key="2">
    <source>
        <dbReference type="EMBL" id="GAI74065.1"/>
    </source>
</evidence>
<feature type="non-terminal residue" evidence="2">
    <location>
        <position position="1"/>
    </location>
</feature>
<dbReference type="AlphaFoldDB" id="X1SF89"/>
<gene>
    <name evidence="2" type="ORF">S12H4_25409</name>
</gene>
<dbReference type="PANTHER" id="PTHR43767:SF1">
    <property type="entry name" value="NONRIBOSOMAL PEPTIDE SYNTHASE PES1 (EUROFUNG)-RELATED"/>
    <property type="match status" value="1"/>
</dbReference>
<sequence length="64" mass="6905">LSEASNRIANALIGLGLEKDDHVAILMSHSPEWVNNYFGVIKAGGVAVLLSSRLKAPELDSFLR</sequence>
<feature type="domain" description="AMP-dependent synthetase/ligase" evidence="1">
    <location>
        <begin position="1"/>
        <end position="63"/>
    </location>
</feature>
<dbReference type="Pfam" id="PF00501">
    <property type="entry name" value="AMP-binding"/>
    <property type="match status" value="1"/>
</dbReference>
<dbReference type="InterPro" id="IPR050237">
    <property type="entry name" value="ATP-dep_AMP-bd_enzyme"/>
</dbReference>
<dbReference type="EMBL" id="BARW01014240">
    <property type="protein sequence ID" value="GAI74065.1"/>
    <property type="molecule type" value="Genomic_DNA"/>
</dbReference>
<evidence type="ECO:0000259" key="1">
    <source>
        <dbReference type="Pfam" id="PF00501"/>
    </source>
</evidence>
<dbReference type="PANTHER" id="PTHR43767">
    <property type="entry name" value="LONG-CHAIN-FATTY-ACID--COA LIGASE"/>
    <property type="match status" value="1"/>
</dbReference>
<dbReference type="Gene3D" id="3.40.50.980">
    <property type="match status" value="1"/>
</dbReference>
<organism evidence="2">
    <name type="scientific">marine sediment metagenome</name>
    <dbReference type="NCBI Taxonomy" id="412755"/>
    <lineage>
        <taxon>unclassified sequences</taxon>
        <taxon>metagenomes</taxon>
        <taxon>ecological metagenomes</taxon>
    </lineage>
</organism>